<gene>
    <name evidence="8" type="ORF">H0P51_09685</name>
</gene>
<dbReference type="EMBL" id="CP059165">
    <property type="protein sequence ID" value="QLL10116.1"/>
    <property type="molecule type" value="Genomic_DNA"/>
</dbReference>
<feature type="DNA-binding region" description="H-T-H motif" evidence="5">
    <location>
        <begin position="279"/>
        <end position="298"/>
    </location>
</feature>
<feature type="domain" description="HTH tetR-type" evidence="7">
    <location>
        <begin position="256"/>
        <end position="316"/>
    </location>
</feature>
<keyword evidence="4" id="KW-0804">Transcription</keyword>
<evidence type="ECO:0000256" key="3">
    <source>
        <dbReference type="ARBA" id="ARBA00023125"/>
    </source>
</evidence>
<accession>A0A7D6IAZ7</accession>
<dbReference type="PRINTS" id="PR00455">
    <property type="entry name" value="HTHTETR"/>
</dbReference>
<dbReference type="Gene3D" id="1.10.357.10">
    <property type="entry name" value="Tetracycline Repressor, domain 2"/>
    <property type="match status" value="2"/>
</dbReference>
<reference evidence="9" key="3">
    <citation type="submission" date="2023-07" db="EMBL/GenBank/DDBJ databases">
        <title>Description of Mycobacterium gordonae subsp. intergordonae subsp.nov. and Mycobacterium gordonae subsp. gordonae subsp. nov.</title>
        <authorList>
            <person name="Huang H."/>
        </authorList>
    </citation>
    <scope>NUCLEOTIDE SEQUENCE [LARGE SCALE GENOMIC DNA]</scope>
    <source>
        <strain evidence="9">24</strain>
    </source>
</reference>
<dbReference type="Pfam" id="PF00440">
    <property type="entry name" value="TetR_N"/>
    <property type="match status" value="2"/>
</dbReference>
<keyword evidence="2" id="KW-0805">Transcription regulation</keyword>
<dbReference type="GO" id="GO:0000976">
    <property type="term" value="F:transcription cis-regulatory region binding"/>
    <property type="evidence" value="ECO:0007669"/>
    <property type="project" value="TreeGrafter"/>
</dbReference>
<name>A0A7D6IAZ7_9MYCO</name>
<dbReference type="InterPro" id="IPR050109">
    <property type="entry name" value="HTH-type_TetR-like_transc_reg"/>
</dbReference>
<dbReference type="KEGG" id="mgor:H0P51_09685"/>
<evidence type="ECO:0000256" key="4">
    <source>
        <dbReference type="ARBA" id="ARBA00023163"/>
    </source>
</evidence>
<dbReference type="FunFam" id="1.10.10.60:FF:000141">
    <property type="entry name" value="TetR family transcriptional regulator"/>
    <property type="match status" value="1"/>
</dbReference>
<comment type="subunit">
    <text evidence="1">Homodimer.</text>
</comment>
<keyword evidence="3 5" id="KW-0238">DNA-binding</keyword>
<dbReference type="PANTHER" id="PTHR30055">
    <property type="entry name" value="HTH-TYPE TRANSCRIPTIONAL REGULATOR RUTR"/>
    <property type="match status" value="1"/>
</dbReference>
<dbReference type="GO" id="GO:0003700">
    <property type="term" value="F:DNA-binding transcription factor activity"/>
    <property type="evidence" value="ECO:0007669"/>
    <property type="project" value="TreeGrafter"/>
</dbReference>
<sequence length="441" mass="47495">MAAASQGPPVARRPGYATPANDGVGHRGLCTREQILASAAKAFLRNGFHSTSLDMIAKAANVSRATVYQYFANKEDIFLALSKAASRDVLSLGGRLGRLGPDPEGVAALFSWLKDWAGIYDAHAAVFAEFPGIGTSRGLAIGDVRAEAATFTSQVEARLRTADLRGLHPYDATAALTRITHMVHVYRSRAMFPLPATGIYESLTLALQLMLFPDTPERTFREVLRALRPARSPMLQSKADAQHDRPIPDVSLGPTSPVRQAVLRTSSALFAESGYHAVGMTDIAASANISRATLYRYYSTKHTILAELTQRAVSDVERLAGTLTRGGIGALTEWIADYVRFQRQARGVTRAWFDGTVATQLCEAPVRHGVSAIYGAAKGLLDTVDLPAGMDLDVAAVVFLAVLGRMTEPTFVGGAECDARAARLMMDLLTRSILRSVPRPL</sequence>
<feature type="domain" description="HTH tetR-type" evidence="7">
    <location>
        <begin position="29"/>
        <end position="89"/>
    </location>
</feature>
<dbReference type="GO" id="GO:0045892">
    <property type="term" value="P:negative regulation of DNA-templated transcription"/>
    <property type="evidence" value="ECO:0007669"/>
    <property type="project" value="UniProtKB-ARBA"/>
</dbReference>
<feature type="region of interest" description="Disordered" evidence="6">
    <location>
        <begin position="1"/>
        <end position="23"/>
    </location>
</feature>
<evidence type="ECO:0000256" key="6">
    <source>
        <dbReference type="SAM" id="MobiDB-lite"/>
    </source>
</evidence>
<evidence type="ECO:0000256" key="5">
    <source>
        <dbReference type="PROSITE-ProRule" id="PRU00335"/>
    </source>
</evidence>
<evidence type="ECO:0000259" key="7">
    <source>
        <dbReference type="PROSITE" id="PS50977"/>
    </source>
</evidence>
<reference evidence="8 9" key="2">
    <citation type="submission" date="2020-07" db="EMBL/GenBank/DDBJ databases">
        <authorList>
            <person name="Yu X."/>
        </authorList>
    </citation>
    <scope>NUCLEOTIDE SEQUENCE [LARGE SCALE GENOMIC DNA]</scope>
    <source>
        <strain evidence="9">24</strain>
    </source>
</reference>
<reference evidence="9" key="1">
    <citation type="submission" date="2020-07" db="EMBL/GenBank/DDBJ databases">
        <title>Description of Mycobacterium gordonae subsp. intergordonae subsp.nov. and Mycobacterium gordonae subsp. gordonae subsp. nov.</title>
        <authorList>
            <person name="Yu X."/>
        </authorList>
    </citation>
    <scope>NUCLEOTIDE SEQUENCE [LARGE SCALE GENOMIC DNA]</scope>
    <source>
        <strain evidence="9">24</strain>
    </source>
</reference>
<proteinExistence type="predicted"/>
<keyword evidence="9" id="KW-1185">Reference proteome</keyword>
<evidence type="ECO:0000313" key="8">
    <source>
        <dbReference type="EMBL" id="QLL10116.1"/>
    </source>
</evidence>
<evidence type="ECO:0000256" key="1">
    <source>
        <dbReference type="ARBA" id="ARBA00011738"/>
    </source>
</evidence>
<dbReference type="InterPro" id="IPR023772">
    <property type="entry name" value="DNA-bd_HTH_TetR-type_CS"/>
</dbReference>
<dbReference type="SUPFAM" id="SSF46689">
    <property type="entry name" value="Homeodomain-like"/>
    <property type="match status" value="2"/>
</dbReference>
<dbReference type="InterPro" id="IPR009057">
    <property type="entry name" value="Homeodomain-like_sf"/>
</dbReference>
<dbReference type="AlphaFoldDB" id="A0A7D6IAZ7"/>
<dbReference type="PROSITE" id="PS01081">
    <property type="entry name" value="HTH_TETR_1"/>
    <property type="match status" value="1"/>
</dbReference>
<organism evidence="8 9">
    <name type="scientific">Mycobacterium vicinigordonae</name>
    <dbReference type="NCBI Taxonomy" id="1719132"/>
    <lineage>
        <taxon>Bacteria</taxon>
        <taxon>Bacillati</taxon>
        <taxon>Actinomycetota</taxon>
        <taxon>Actinomycetes</taxon>
        <taxon>Mycobacteriales</taxon>
        <taxon>Mycobacteriaceae</taxon>
        <taxon>Mycobacterium</taxon>
    </lineage>
</organism>
<dbReference type="InterPro" id="IPR001647">
    <property type="entry name" value="HTH_TetR"/>
</dbReference>
<feature type="DNA-binding region" description="H-T-H motif" evidence="5">
    <location>
        <begin position="52"/>
        <end position="71"/>
    </location>
</feature>
<evidence type="ECO:0000313" key="9">
    <source>
        <dbReference type="Proteomes" id="UP000510682"/>
    </source>
</evidence>
<protein>
    <submittedName>
        <fullName evidence="8">TetR/AcrR family transcriptional regulator</fullName>
    </submittedName>
</protein>
<dbReference type="PANTHER" id="PTHR30055:SF146">
    <property type="entry name" value="HTH-TYPE TRANSCRIPTIONAL DUAL REGULATOR CECR"/>
    <property type="match status" value="1"/>
</dbReference>
<dbReference type="Proteomes" id="UP000510682">
    <property type="component" value="Chromosome"/>
</dbReference>
<dbReference type="PROSITE" id="PS50977">
    <property type="entry name" value="HTH_TETR_2"/>
    <property type="match status" value="2"/>
</dbReference>
<evidence type="ECO:0000256" key="2">
    <source>
        <dbReference type="ARBA" id="ARBA00023015"/>
    </source>
</evidence>